<evidence type="ECO:0000259" key="1">
    <source>
        <dbReference type="PROSITE" id="PS50994"/>
    </source>
</evidence>
<dbReference type="InterPro" id="IPR001584">
    <property type="entry name" value="Integrase_cat-core"/>
</dbReference>
<evidence type="ECO:0000313" key="3">
    <source>
        <dbReference type="Proteomes" id="UP001302696"/>
    </source>
</evidence>
<keyword evidence="3" id="KW-1185">Reference proteome</keyword>
<organism evidence="2 3">
    <name type="scientific">Pediococcus inopinatus</name>
    <dbReference type="NCBI Taxonomy" id="114090"/>
    <lineage>
        <taxon>Bacteria</taxon>
        <taxon>Bacillati</taxon>
        <taxon>Bacillota</taxon>
        <taxon>Bacilli</taxon>
        <taxon>Lactobacillales</taxon>
        <taxon>Lactobacillaceae</taxon>
        <taxon>Pediococcus</taxon>
    </lineage>
</organism>
<evidence type="ECO:0000313" key="2">
    <source>
        <dbReference type="EMBL" id="WPC21352.1"/>
    </source>
</evidence>
<dbReference type="RefSeq" id="WP_323709005.1">
    <property type="nucleotide sequence ID" value="NZ_CP104778.1"/>
</dbReference>
<name>A0ABZ0Q327_9LACO</name>
<dbReference type="SUPFAM" id="SSF53098">
    <property type="entry name" value="Ribonuclease H-like"/>
    <property type="match status" value="1"/>
</dbReference>
<dbReference type="EMBL" id="CP104778">
    <property type="protein sequence ID" value="WPC21352.1"/>
    <property type="molecule type" value="Genomic_DNA"/>
</dbReference>
<dbReference type="InterPro" id="IPR047797">
    <property type="entry name" value="ISNCY_transpos"/>
</dbReference>
<dbReference type="NCBIfam" id="NF033594">
    <property type="entry name" value="transpos_ISNCY_2"/>
    <property type="match status" value="1"/>
</dbReference>
<reference evidence="3" key="1">
    <citation type="submission" date="2024-06" db="EMBL/GenBank/DDBJ databases">
        <authorList>
            <person name="Chang H.C."/>
            <person name="Mun S.Y."/>
        </authorList>
    </citation>
    <scope>NUCLEOTIDE SEQUENCE [LARGE SCALE GENOMIC DNA]</scope>
    <source>
        <strain evidence="3">KT1</strain>
    </source>
</reference>
<feature type="domain" description="Integrase catalytic" evidence="1">
    <location>
        <begin position="162"/>
        <end position="345"/>
    </location>
</feature>
<dbReference type="PANTHER" id="PTHR35004:SF7">
    <property type="entry name" value="INTEGRASE PROTEIN"/>
    <property type="match status" value="1"/>
</dbReference>
<dbReference type="PANTHER" id="PTHR35004">
    <property type="entry name" value="TRANSPOSASE RV3428C-RELATED"/>
    <property type="match status" value="1"/>
</dbReference>
<dbReference type="SUPFAM" id="SSF46689">
    <property type="entry name" value="Homeodomain-like"/>
    <property type="match status" value="1"/>
</dbReference>
<dbReference type="PROSITE" id="PS50994">
    <property type="entry name" value="INTEGRASE"/>
    <property type="match status" value="1"/>
</dbReference>
<proteinExistence type="predicted"/>
<dbReference type="InterPro" id="IPR009057">
    <property type="entry name" value="Homeodomain-like_sf"/>
</dbReference>
<gene>
    <name evidence="2" type="ORF">N6G96_08750</name>
</gene>
<dbReference type="Gene3D" id="3.30.420.10">
    <property type="entry name" value="Ribonuclease H-like superfamily/Ribonuclease H"/>
    <property type="match status" value="1"/>
</dbReference>
<accession>A0ABZ0Q327</accession>
<sequence>MRKVVLTVKEDHKYQVIQQVVNERKNRCRASIELNLSLRQIDRLIIKYRTKGKSSFVHGNTGKKPQNKISTKQINRIIKLYETDYQGFNISHFYEFLLSREGIQVSESTLRRILRTHRVLSPKAHHNTKRQIRKELKLKEQRQALSKRDEKTLQVVEPVEAIKAHPSRARKKFAGELIQMDASVELWFGNTKTYLHAAIDDYSGAIVGAYFDTEETLNAYYQVMAQILTSFGIPYEILTDRRTVFNSNKKADSPTKENPLTQFGYACKSLGTKLSVTSIPQTKGRIERLFETLQSRLLNELKLANTTTIEQANDFLNPFVKEFNQKFALPIKINTSGFDKQLTSSEIDQILITTRERSISSGHTVKLNNQEYQLFESDKLVCLKPRTKVLIVKTLTGKFYATTDADQIFDLHPLADHDLVSPAFEVIIEKPSNMAPKNKKPKASMNHPWRRANYRDYLRTIGYSEKGANHMAYEI</sequence>
<dbReference type="InterPro" id="IPR012337">
    <property type="entry name" value="RNaseH-like_sf"/>
</dbReference>
<dbReference type="InterPro" id="IPR036397">
    <property type="entry name" value="RNaseH_sf"/>
</dbReference>
<dbReference type="Proteomes" id="UP001302696">
    <property type="component" value="Chromosome"/>
</dbReference>
<protein>
    <submittedName>
        <fullName evidence="2">ISNCY family transposase</fullName>
    </submittedName>
</protein>